<organism evidence="2 3">
    <name type="scientific">Campylobacter hominis (strain ATCC BAA-381 / DSM 21671 / CCUG 45161 / LMG 19568 / NCTC 13146 / CH001A)</name>
    <dbReference type="NCBI Taxonomy" id="360107"/>
    <lineage>
        <taxon>Bacteria</taxon>
        <taxon>Pseudomonadati</taxon>
        <taxon>Campylobacterota</taxon>
        <taxon>Epsilonproteobacteria</taxon>
        <taxon>Campylobacterales</taxon>
        <taxon>Campylobacteraceae</taxon>
        <taxon>Campylobacter</taxon>
    </lineage>
</organism>
<name>A7I2M7_CAMHC</name>
<protein>
    <recommendedName>
        <fullName evidence="4">Lipoprotein</fullName>
    </recommendedName>
</protein>
<dbReference type="KEGG" id="cha:CHAB381_1214"/>
<dbReference type="AlphaFoldDB" id="A7I2M7"/>
<gene>
    <name evidence="2" type="ordered locus">CHAB381_1214</name>
</gene>
<dbReference type="RefSeq" id="WP_012109069.1">
    <property type="nucleotide sequence ID" value="NC_009714.1"/>
</dbReference>
<evidence type="ECO:0000256" key="1">
    <source>
        <dbReference type="SAM" id="SignalP"/>
    </source>
</evidence>
<feature type="chain" id="PRO_5002707646" description="Lipoprotein" evidence="1">
    <location>
        <begin position="20"/>
        <end position="190"/>
    </location>
</feature>
<dbReference type="Pfam" id="PF03923">
    <property type="entry name" value="Lipoprotein_16"/>
    <property type="match status" value="1"/>
</dbReference>
<accession>A7I2M7</accession>
<keyword evidence="1" id="KW-0732">Signal</keyword>
<reference evidence="3" key="1">
    <citation type="submission" date="2007-07" db="EMBL/GenBank/DDBJ databases">
        <title>Complete genome sequence of Campylobacter hominis ATCC BAA-381, a commensal isolated from the human gastrointestinal tract.</title>
        <authorList>
            <person name="Fouts D.E."/>
            <person name="Mongodin E.F."/>
            <person name="Puiu D."/>
            <person name="Sebastian Y."/>
            <person name="Miller W.G."/>
            <person name="Mandrell R.E."/>
            <person name="Nelson K.E."/>
        </authorList>
    </citation>
    <scope>NUCLEOTIDE SEQUENCE [LARGE SCALE GENOMIC DNA]</scope>
    <source>
        <strain evidence="3">ATCC BAA-381 / LMG 19568 / NCTC 13146 / CH001A</strain>
    </source>
</reference>
<dbReference type="InterPro" id="IPR005619">
    <property type="entry name" value="Uncharacterised_YajG"/>
</dbReference>
<sequence>MKKFTVFLLAAAVTFTLNACSQVSSVLVLNPYTSMSTEKFNANKTVFVASINDKRQNQSIVASVKDSNGDVNEYVTLQGDLDKWFTDALKAELKVRGVAVVENEIDADAKADIDIAKANADIQGYDKDNMKGECEIFITIKKGDTTYTKRVAQSQSEFAAIRTGGAFTPFFENMLRDVVQKTAEQIANTL</sequence>
<dbReference type="Proteomes" id="UP000002407">
    <property type="component" value="Chromosome"/>
</dbReference>
<evidence type="ECO:0000313" key="2">
    <source>
        <dbReference type="EMBL" id="ABS52472.1"/>
    </source>
</evidence>
<dbReference type="EMBL" id="CP000776">
    <property type="protein sequence ID" value="ABS52472.1"/>
    <property type="molecule type" value="Genomic_DNA"/>
</dbReference>
<evidence type="ECO:0008006" key="4">
    <source>
        <dbReference type="Google" id="ProtNLM"/>
    </source>
</evidence>
<feature type="signal peptide" evidence="1">
    <location>
        <begin position="1"/>
        <end position="19"/>
    </location>
</feature>
<keyword evidence="3" id="KW-1185">Reference proteome</keyword>
<dbReference type="eggNOG" id="ENOG502ZYHR">
    <property type="taxonomic scope" value="Bacteria"/>
</dbReference>
<evidence type="ECO:0000313" key="3">
    <source>
        <dbReference type="Proteomes" id="UP000002407"/>
    </source>
</evidence>
<dbReference type="OrthoDB" id="5359629at2"/>
<dbReference type="HOGENOM" id="CLU_1451935_0_0_7"/>
<proteinExistence type="predicted"/>
<dbReference type="STRING" id="360107.CHAB381_1214"/>